<gene>
    <name evidence="1" type="ORF">BpHYR1_053808</name>
</gene>
<organism evidence="1 2">
    <name type="scientific">Brachionus plicatilis</name>
    <name type="common">Marine rotifer</name>
    <name type="synonym">Brachionus muelleri</name>
    <dbReference type="NCBI Taxonomy" id="10195"/>
    <lineage>
        <taxon>Eukaryota</taxon>
        <taxon>Metazoa</taxon>
        <taxon>Spiralia</taxon>
        <taxon>Gnathifera</taxon>
        <taxon>Rotifera</taxon>
        <taxon>Eurotatoria</taxon>
        <taxon>Monogononta</taxon>
        <taxon>Pseudotrocha</taxon>
        <taxon>Ploima</taxon>
        <taxon>Brachionidae</taxon>
        <taxon>Brachionus</taxon>
    </lineage>
</organism>
<keyword evidence="2" id="KW-1185">Reference proteome</keyword>
<proteinExistence type="predicted"/>
<evidence type="ECO:0000313" key="2">
    <source>
        <dbReference type="Proteomes" id="UP000276133"/>
    </source>
</evidence>
<reference evidence="1 2" key="1">
    <citation type="journal article" date="2018" name="Sci. Rep.">
        <title>Genomic signatures of local adaptation to the degree of environmental predictability in rotifers.</title>
        <authorList>
            <person name="Franch-Gras L."/>
            <person name="Hahn C."/>
            <person name="Garcia-Roger E.M."/>
            <person name="Carmona M.J."/>
            <person name="Serra M."/>
            <person name="Gomez A."/>
        </authorList>
    </citation>
    <scope>NUCLEOTIDE SEQUENCE [LARGE SCALE GENOMIC DNA]</scope>
    <source>
        <strain evidence="1">HYR1</strain>
    </source>
</reference>
<evidence type="ECO:0000313" key="1">
    <source>
        <dbReference type="EMBL" id="RNA45239.1"/>
    </source>
</evidence>
<name>A0A3M7TBA8_BRAPC</name>
<dbReference type="EMBL" id="REGN01000004">
    <property type="protein sequence ID" value="RNA45239.1"/>
    <property type="molecule type" value="Genomic_DNA"/>
</dbReference>
<sequence>MSSSIVVERSLLNSRHICDCMEYVVTCFSIDFKYNFECFVLNNLNYMIRADGKVNVSADPIYRGNFGTKI</sequence>
<dbReference type="AlphaFoldDB" id="A0A3M7TBA8"/>
<dbReference type="Proteomes" id="UP000276133">
    <property type="component" value="Unassembled WGS sequence"/>
</dbReference>
<comment type="caution">
    <text evidence="1">The sequence shown here is derived from an EMBL/GenBank/DDBJ whole genome shotgun (WGS) entry which is preliminary data.</text>
</comment>
<accession>A0A3M7TBA8</accession>
<protein>
    <submittedName>
        <fullName evidence="1">Uncharacterized protein</fullName>
    </submittedName>
</protein>